<evidence type="ECO:0000256" key="4">
    <source>
        <dbReference type="ARBA" id="ARBA00023303"/>
    </source>
</evidence>
<keyword evidence="6" id="KW-1133">Transmembrane helix</keyword>
<dbReference type="PANTHER" id="PTHR45628:SF1">
    <property type="entry name" value="VOLTAGE-DEPENDENT CALCIUM CHANNEL TYPE D SUBUNIT ALPHA-1"/>
    <property type="match status" value="1"/>
</dbReference>
<feature type="compositionally biased region" description="Basic residues" evidence="5">
    <location>
        <begin position="120"/>
        <end position="130"/>
    </location>
</feature>
<keyword evidence="6" id="KW-0472">Membrane</keyword>
<evidence type="ECO:0000256" key="2">
    <source>
        <dbReference type="ARBA" id="ARBA00022882"/>
    </source>
</evidence>
<proteinExistence type="predicted"/>
<dbReference type="GO" id="GO:0098703">
    <property type="term" value="P:calcium ion import across plasma membrane"/>
    <property type="evidence" value="ECO:0007669"/>
    <property type="project" value="TreeGrafter"/>
</dbReference>
<evidence type="ECO:0000256" key="5">
    <source>
        <dbReference type="SAM" id="MobiDB-lite"/>
    </source>
</evidence>
<sequence>MLAGGETLLQIEFSWLLWSRRRSRASYLCWHRESRPEQVVPSPIAEPRVASIQTMVVRQVRHHARSEANFNDDVNIGKELSGNEAAALLHGDEARASRADLWQQTLQAAVAAQTESSTATKKRQQQRKMQRNVQQERPERSLLCLGLKNPIRKLFISIVEWKPFEWLILCMICANCIALAVYQPFPAHDSDRKNAVLLCAIGKPFFDFVPAELRPAIDRQPGTAFPGQRTATVAAVGHTGWGVGLFSEDMRIYCVCVLLFWPFALYNSIFTCPILCSIHWMEMCCVRVGRVVSLVFQRDNNDEAEIYDRLLSRF</sequence>
<evidence type="ECO:0000313" key="8">
    <source>
        <dbReference type="Proteomes" id="UP000243006"/>
    </source>
</evidence>
<dbReference type="InterPro" id="IPR050599">
    <property type="entry name" value="VDCC_alpha-1_subunit"/>
</dbReference>
<dbReference type="GO" id="GO:0008331">
    <property type="term" value="F:high voltage-gated calcium channel activity"/>
    <property type="evidence" value="ECO:0007669"/>
    <property type="project" value="TreeGrafter"/>
</dbReference>
<dbReference type="Proteomes" id="UP000243006">
    <property type="component" value="Unassembled WGS sequence"/>
</dbReference>
<keyword evidence="1" id="KW-0813">Transport</keyword>
<keyword evidence="2" id="KW-0851">Voltage-gated channel</keyword>
<dbReference type="EMBL" id="LVZM01012468">
    <property type="protein sequence ID" value="OUC44509.1"/>
    <property type="molecule type" value="Genomic_DNA"/>
</dbReference>
<evidence type="ECO:0000256" key="6">
    <source>
        <dbReference type="SAM" id="Phobius"/>
    </source>
</evidence>
<dbReference type="GO" id="GO:0005891">
    <property type="term" value="C:voltage-gated calcium channel complex"/>
    <property type="evidence" value="ECO:0007669"/>
    <property type="project" value="TreeGrafter"/>
</dbReference>
<keyword evidence="6" id="KW-0812">Transmembrane</keyword>
<gene>
    <name evidence="7" type="ORF">D917_09048</name>
</gene>
<protein>
    <submittedName>
        <fullName evidence="7">Uncharacterized protein</fullName>
    </submittedName>
</protein>
<organism evidence="7 8">
    <name type="scientific">Trichinella nativa</name>
    <dbReference type="NCBI Taxonomy" id="6335"/>
    <lineage>
        <taxon>Eukaryota</taxon>
        <taxon>Metazoa</taxon>
        <taxon>Ecdysozoa</taxon>
        <taxon>Nematoda</taxon>
        <taxon>Enoplea</taxon>
        <taxon>Dorylaimia</taxon>
        <taxon>Trichinellida</taxon>
        <taxon>Trichinellidae</taxon>
        <taxon>Trichinella</taxon>
    </lineage>
</organism>
<keyword evidence="4" id="KW-0407">Ion channel</keyword>
<dbReference type="AlphaFoldDB" id="A0A1Y3ELT1"/>
<dbReference type="PANTHER" id="PTHR45628">
    <property type="entry name" value="VOLTAGE-DEPENDENT CALCIUM CHANNEL TYPE A SUBUNIT ALPHA-1"/>
    <property type="match status" value="1"/>
</dbReference>
<name>A0A1Y3ELT1_9BILA</name>
<evidence type="ECO:0000256" key="1">
    <source>
        <dbReference type="ARBA" id="ARBA00022448"/>
    </source>
</evidence>
<feature type="region of interest" description="Disordered" evidence="5">
    <location>
        <begin position="113"/>
        <end position="135"/>
    </location>
</feature>
<reference evidence="7 8" key="1">
    <citation type="submission" date="2015-04" db="EMBL/GenBank/DDBJ databases">
        <title>Draft genome of the roundworm Trichinella nativa.</title>
        <authorList>
            <person name="Mitreva M."/>
        </authorList>
    </citation>
    <scope>NUCLEOTIDE SEQUENCE [LARGE SCALE GENOMIC DNA]</scope>
    <source>
        <strain evidence="7 8">ISS45</strain>
    </source>
</reference>
<feature type="transmembrane region" description="Helical" evidence="6">
    <location>
        <begin position="250"/>
        <end position="280"/>
    </location>
</feature>
<comment type="caution">
    <text evidence="7">The sequence shown here is derived from an EMBL/GenBank/DDBJ whole genome shotgun (WGS) entry which is preliminary data.</text>
</comment>
<accession>A0A1Y3ELT1</accession>
<evidence type="ECO:0000313" key="7">
    <source>
        <dbReference type="EMBL" id="OUC44509.1"/>
    </source>
</evidence>
<keyword evidence="3" id="KW-0406">Ion transport</keyword>
<evidence type="ECO:0000256" key="3">
    <source>
        <dbReference type="ARBA" id="ARBA00023065"/>
    </source>
</evidence>